<organism evidence="1 2">
    <name type="scientific">Paenibacillus polygoni</name>
    <dbReference type="NCBI Taxonomy" id="3050112"/>
    <lineage>
        <taxon>Bacteria</taxon>
        <taxon>Bacillati</taxon>
        <taxon>Bacillota</taxon>
        <taxon>Bacilli</taxon>
        <taxon>Bacillales</taxon>
        <taxon>Paenibacillaceae</taxon>
        <taxon>Paenibacillus</taxon>
    </lineage>
</organism>
<keyword evidence="2" id="KW-1185">Reference proteome</keyword>
<dbReference type="EMBL" id="CP127162">
    <property type="protein sequence ID" value="WIV18977.1"/>
    <property type="molecule type" value="Genomic_DNA"/>
</dbReference>
<dbReference type="RefSeq" id="WP_285744747.1">
    <property type="nucleotide sequence ID" value="NZ_CP127162.1"/>
</dbReference>
<name>A0ABY8X0I1_9BACL</name>
<protein>
    <submittedName>
        <fullName evidence="1">Uncharacterized protein</fullName>
    </submittedName>
</protein>
<dbReference type="Proteomes" id="UP001236415">
    <property type="component" value="Chromosome"/>
</dbReference>
<evidence type="ECO:0000313" key="2">
    <source>
        <dbReference type="Proteomes" id="UP001236415"/>
    </source>
</evidence>
<evidence type="ECO:0000313" key="1">
    <source>
        <dbReference type="EMBL" id="WIV18977.1"/>
    </source>
</evidence>
<proteinExistence type="predicted"/>
<sequence length="189" mass="21529">MSNWFEFVAPDSTLQQGDILYECPVFFPDPKIDYTQLADPAQVDFKLEYKDVIVMSQSCDIQQGQPFMGVMLCPIANLSSVPKEGHLGNLLNDRIGYMHLLNKQIETENSPNLDYMIIDFSNVYTVPLATLSNWKLNKGQKIPRLLSPYTEAMSQRFGVKMMRVGTDDTTKVVMPELSARWKELTAPRI</sequence>
<accession>A0ABY8X0I1</accession>
<gene>
    <name evidence="1" type="ORF">QPK24_22090</name>
</gene>
<reference evidence="1 2" key="1">
    <citation type="submission" date="2023-06" db="EMBL/GenBank/DDBJ databases">
        <title>Paenibacillus polygonum sp. nov., an endophytic bacterium, isolated from Polygonum lapathifolium L. in Nanji Wetland National Nature Reserve, South of Poyang Lake, Jiangxi Province, China.</title>
        <authorList>
            <person name="Yu Z."/>
        </authorList>
    </citation>
    <scope>NUCLEOTIDE SEQUENCE [LARGE SCALE GENOMIC DNA]</scope>
    <source>
        <strain evidence="1 2">C31</strain>
    </source>
</reference>